<comment type="caution">
    <text evidence="11">The sequence shown here is derived from an EMBL/GenBank/DDBJ whole genome shotgun (WGS) entry which is preliminary data.</text>
</comment>
<name>A0A8S3JBM4_9BILA</name>
<keyword evidence="2" id="KW-0479">Metal-binding</keyword>
<dbReference type="PANTHER" id="PTHR22726">
    <property type="entry name" value="METALLOENDOPEPTIDASE OMA1"/>
    <property type="match status" value="1"/>
</dbReference>
<keyword evidence="1 9" id="KW-0645">Protease</keyword>
<dbReference type="Gene3D" id="3.30.2010.10">
    <property type="entry name" value="Metalloproteases ('zincins'), catalytic domain"/>
    <property type="match status" value="1"/>
</dbReference>
<dbReference type="GO" id="GO:0004222">
    <property type="term" value="F:metalloendopeptidase activity"/>
    <property type="evidence" value="ECO:0007669"/>
    <property type="project" value="InterPro"/>
</dbReference>
<dbReference type="InterPro" id="IPR001915">
    <property type="entry name" value="Peptidase_M48"/>
</dbReference>
<dbReference type="GO" id="GO:0005743">
    <property type="term" value="C:mitochondrial inner membrane"/>
    <property type="evidence" value="ECO:0007669"/>
    <property type="project" value="TreeGrafter"/>
</dbReference>
<evidence type="ECO:0000256" key="9">
    <source>
        <dbReference type="RuleBase" id="RU003983"/>
    </source>
</evidence>
<evidence type="ECO:0000256" key="2">
    <source>
        <dbReference type="ARBA" id="ARBA00022723"/>
    </source>
</evidence>
<dbReference type="InterPro" id="IPR051156">
    <property type="entry name" value="Mito/Outer_Membr_Metalloprot"/>
</dbReference>
<dbReference type="Proteomes" id="UP000681720">
    <property type="component" value="Unassembled WGS sequence"/>
</dbReference>
<evidence type="ECO:0000256" key="5">
    <source>
        <dbReference type="ARBA" id="ARBA00023049"/>
    </source>
</evidence>
<keyword evidence="4 9" id="KW-0862">Zinc</keyword>
<evidence type="ECO:0000256" key="1">
    <source>
        <dbReference type="ARBA" id="ARBA00022670"/>
    </source>
</evidence>
<evidence type="ECO:0000313" key="11">
    <source>
        <dbReference type="EMBL" id="CAF5214792.1"/>
    </source>
</evidence>
<dbReference type="GO" id="GO:0006515">
    <property type="term" value="P:protein quality control for misfolded or incompletely synthesized proteins"/>
    <property type="evidence" value="ECO:0007669"/>
    <property type="project" value="TreeGrafter"/>
</dbReference>
<dbReference type="Pfam" id="PF01435">
    <property type="entry name" value="Peptidase_M48"/>
    <property type="match status" value="1"/>
</dbReference>
<keyword evidence="3 9" id="KW-0378">Hydrolase</keyword>
<sequence length="101" mass="11246">MMPENSKQTQLVAKVTKKIISANADLPNVRSTKWSVRVLDSDEKNAFVLPSGDIYATRGMLEIITNEDQLAIVLSHEISHTLLSHSGEKLSYLQLVDFFGT</sequence>
<feature type="domain" description="Peptidase M48" evidence="10">
    <location>
        <begin position="9"/>
        <end position="98"/>
    </location>
</feature>
<evidence type="ECO:0000313" key="12">
    <source>
        <dbReference type="Proteomes" id="UP000681720"/>
    </source>
</evidence>
<proteinExistence type="inferred from homology"/>
<gene>
    <name evidence="11" type="ORF">GIL414_LOCUS81093</name>
</gene>
<evidence type="ECO:0000256" key="8">
    <source>
        <dbReference type="ARBA" id="ARBA00042978"/>
    </source>
</evidence>
<comment type="cofactor">
    <cofactor evidence="9">
        <name>Zn(2+)</name>
        <dbReference type="ChEBI" id="CHEBI:29105"/>
    </cofactor>
    <text evidence="9">Binds 1 zinc ion per subunit.</text>
</comment>
<reference evidence="11" key="1">
    <citation type="submission" date="2021-02" db="EMBL/GenBank/DDBJ databases">
        <authorList>
            <person name="Nowell W R."/>
        </authorList>
    </citation>
    <scope>NUCLEOTIDE SEQUENCE</scope>
</reference>
<keyword evidence="5 9" id="KW-0482">Metalloprotease</keyword>
<evidence type="ECO:0000256" key="6">
    <source>
        <dbReference type="ARBA" id="ARBA00038233"/>
    </source>
</evidence>
<organism evidence="11 12">
    <name type="scientific">Rotaria magnacalcarata</name>
    <dbReference type="NCBI Taxonomy" id="392030"/>
    <lineage>
        <taxon>Eukaryota</taxon>
        <taxon>Metazoa</taxon>
        <taxon>Spiralia</taxon>
        <taxon>Gnathifera</taxon>
        <taxon>Rotifera</taxon>
        <taxon>Eurotatoria</taxon>
        <taxon>Bdelloidea</taxon>
        <taxon>Philodinida</taxon>
        <taxon>Philodinidae</taxon>
        <taxon>Rotaria</taxon>
    </lineage>
</organism>
<evidence type="ECO:0000256" key="3">
    <source>
        <dbReference type="ARBA" id="ARBA00022801"/>
    </source>
</evidence>
<dbReference type="AlphaFoldDB" id="A0A8S3JBM4"/>
<dbReference type="GO" id="GO:0034982">
    <property type="term" value="P:mitochondrial protein processing"/>
    <property type="evidence" value="ECO:0007669"/>
    <property type="project" value="TreeGrafter"/>
</dbReference>
<protein>
    <recommendedName>
        <fullName evidence="7">Metalloendopeptidase OMA1, mitochondrial</fullName>
    </recommendedName>
    <alternativeName>
        <fullName evidence="8">Overlapping with the m-AAA protease 1 homolog</fullName>
    </alternativeName>
</protein>
<evidence type="ECO:0000256" key="7">
    <source>
        <dbReference type="ARBA" id="ARBA00040360"/>
    </source>
</evidence>
<comment type="similarity">
    <text evidence="6 9">Belongs to the peptidase M48 family.</text>
</comment>
<evidence type="ECO:0000259" key="10">
    <source>
        <dbReference type="Pfam" id="PF01435"/>
    </source>
</evidence>
<evidence type="ECO:0000256" key="4">
    <source>
        <dbReference type="ARBA" id="ARBA00022833"/>
    </source>
</evidence>
<dbReference type="EMBL" id="CAJOBJ010356514">
    <property type="protein sequence ID" value="CAF5214792.1"/>
    <property type="molecule type" value="Genomic_DNA"/>
</dbReference>
<feature type="non-terminal residue" evidence="11">
    <location>
        <position position="1"/>
    </location>
</feature>
<dbReference type="GO" id="GO:0046872">
    <property type="term" value="F:metal ion binding"/>
    <property type="evidence" value="ECO:0007669"/>
    <property type="project" value="UniProtKB-KW"/>
</dbReference>
<dbReference type="PANTHER" id="PTHR22726:SF1">
    <property type="entry name" value="METALLOENDOPEPTIDASE OMA1, MITOCHONDRIAL"/>
    <property type="match status" value="1"/>
</dbReference>
<accession>A0A8S3JBM4</accession>